<accession>A0A939BFZ9</accession>
<proteinExistence type="predicted"/>
<dbReference type="EMBL" id="JACJKS010000002">
    <property type="protein sequence ID" value="MBM6947349.1"/>
    <property type="molecule type" value="Genomic_DNA"/>
</dbReference>
<name>A0A939BFZ9_9CLOT</name>
<dbReference type="RefSeq" id="WP_204905590.1">
    <property type="nucleotide sequence ID" value="NZ_JACJKS010000002.1"/>
</dbReference>
<sequence length="61" mass="6992">MVSFTREEKEDMEAKGYVAGESEVGKVYYPAQGVEITGDIEVNYVDYPWLTRFEVEGIRPL</sequence>
<reference evidence="1" key="1">
    <citation type="submission" date="2020-08" db="EMBL/GenBank/DDBJ databases">
        <authorList>
            <person name="Cejkova D."/>
            <person name="Kubasova T."/>
            <person name="Jahodarova E."/>
            <person name="Rychlik I."/>
        </authorList>
    </citation>
    <scope>NUCLEOTIDE SEQUENCE</scope>
    <source>
        <strain evidence="1">An582</strain>
    </source>
</reference>
<reference evidence="1" key="2">
    <citation type="journal article" date="2021" name="Sci. Rep.">
        <title>The distribution of antibiotic resistance genes in chicken gut microbiota commensals.</title>
        <authorList>
            <person name="Juricova H."/>
            <person name="Matiasovicova J."/>
            <person name="Kubasova T."/>
            <person name="Cejkova D."/>
            <person name="Rychlik I."/>
        </authorList>
    </citation>
    <scope>NUCLEOTIDE SEQUENCE</scope>
    <source>
        <strain evidence="1">An582</strain>
    </source>
</reference>
<comment type="caution">
    <text evidence="1">The sequence shown here is derived from an EMBL/GenBank/DDBJ whole genome shotgun (WGS) entry which is preliminary data.</text>
</comment>
<organism evidence="1 2">
    <name type="scientific">Mordavella massiliensis</name>
    <dbReference type="NCBI Taxonomy" id="1871024"/>
    <lineage>
        <taxon>Bacteria</taxon>
        <taxon>Bacillati</taxon>
        <taxon>Bacillota</taxon>
        <taxon>Clostridia</taxon>
        <taxon>Eubacteriales</taxon>
        <taxon>Clostridiaceae</taxon>
        <taxon>Mordavella</taxon>
    </lineage>
</organism>
<protein>
    <submittedName>
        <fullName evidence="1">Uncharacterized protein</fullName>
    </submittedName>
</protein>
<gene>
    <name evidence="1" type="ORF">H6A20_01555</name>
</gene>
<evidence type="ECO:0000313" key="1">
    <source>
        <dbReference type="EMBL" id="MBM6947349.1"/>
    </source>
</evidence>
<evidence type="ECO:0000313" key="2">
    <source>
        <dbReference type="Proteomes" id="UP000705508"/>
    </source>
</evidence>
<dbReference type="AlphaFoldDB" id="A0A939BFZ9"/>
<dbReference type="Proteomes" id="UP000705508">
    <property type="component" value="Unassembled WGS sequence"/>
</dbReference>